<keyword evidence="4" id="KW-1185">Reference proteome</keyword>
<evidence type="ECO:0000256" key="1">
    <source>
        <dbReference type="SAM" id="MobiDB-lite"/>
    </source>
</evidence>
<feature type="compositionally biased region" description="Low complexity" evidence="1">
    <location>
        <begin position="93"/>
        <end position="135"/>
    </location>
</feature>
<feature type="transmembrane region" description="Helical" evidence="2">
    <location>
        <begin position="170"/>
        <end position="192"/>
    </location>
</feature>
<protein>
    <recommendedName>
        <fullName evidence="5">DUF4282 domain-containing protein</fullName>
    </recommendedName>
</protein>
<accession>A0A255GP44</accession>
<dbReference type="Proteomes" id="UP000215896">
    <property type="component" value="Unassembled WGS sequence"/>
</dbReference>
<feature type="transmembrane region" description="Helical" evidence="2">
    <location>
        <begin position="212"/>
        <end position="231"/>
    </location>
</feature>
<evidence type="ECO:0000313" key="3">
    <source>
        <dbReference type="EMBL" id="OYO17590.1"/>
    </source>
</evidence>
<evidence type="ECO:0000256" key="2">
    <source>
        <dbReference type="SAM" id="Phobius"/>
    </source>
</evidence>
<gene>
    <name evidence="3" type="ORF">CGZ94_01460</name>
</gene>
<dbReference type="InterPro" id="IPR025557">
    <property type="entry name" value="DUF4282"/>
</dbReference>
<keyword evidence="2" id="KW-0472">Membrane</keyword>
<reference evidence="3 4" key="1">
    <citation type="submission" date="2017-07" db="EMBL/GenBank/DDBJ databases">
        <title>Draft whole genome sequences of clinical Proprionibacteriaceae strains.</title>
        <authorList>
            <person name="Bernier A.-M."/>
            <person name="Bernard K."/>
            <person name="Domingo M.-C."/>
        </authorList>
    </citation>
    <scope>NUCLEOTIDE SEQUENCE [LARGE SCALE GENOMIC DNA]</scope>
    <source>
        <strain evidence="3 4">NML 030167</strain>
    </source>
</reference>
<feature type="compositionally biased region" description="Polar residues" evidence="1">
    <location>
        <begin position="29"/>
        <end position="38"/>
    </location>
</feature>
<sequence length="260" mass="27153">MRGMSYDQYGQSGQQNNPQGWGSGEGEQNPWSNPQEQGFSPHPTDQPASQPSAGYPGSQPSAGYPGSQAYPGSQPSAGYPGSQASAAYGYDTNQGYNQGYDPGQQQPGQQQSGQQAEQGAWTAQQSQQAPPQSGGLQTVQVGQGSQSKGLFSTLFDFSFTEYATPALAKILYILGIVLGVLGWLSGPAQILVLGNFMSALNPYGGGGGGGSVVLALLGLIIGLIPLAFWIIGLRMALEFVLATVRTQQDTAALRAEQNND</sequence>
<comment type="caution">
    <text evidence="3">The sequence shown here is derived from an EMBL/GenBank/DDBJ whole genome shotgun (WGS) entry which is preliminary data.</text>
</comment>
<evidence type="ECO:0000313" key="4">
    <source>
        <dbReference type="Proteomes" id="UP000215896"/>
    </source>
</evidence>
<feature type="compositionally biased region" description="Polar residues" evidence="1">
    <location>
        <begin position="8"/>
        <end position="20"/>
    </location>
</feature>
<evidence type="ECO:0008006" key="5">
    <source>
        <dbReference type="Google" id="ProtNLM"/>
    </source>
</evidence>
<dbReference type="Pfam" id="PF14110">
    <property type="entry name" value="DUF4282"/>
    <property type="match status" value="1"/>
</dbReference>
<dbReference type="OrthoDB" id="10014846at2"/>
<name>A0A255GP44_9ACTN</name>
<proteinExistence type="predicted"/>
<dbReference type="AlphaFoldDB" id="A0A255GP44"/>
<keyword evidence="2" id="KW-0812">Transmembrane</keyword>
<feature type="region of interest" description="Disordered" evidence="1">
    <location>
        <begin position="1"/>
        <end position="140"/>
    </location>
</feature>
<keyword evidence="2" id="KW-1133">Transmembrane helix</keyword>
<organism evidence="3 4">
    <name type="scientific">Enemella evansiae</name>
    <dbReference type="NCBI Taxonomy" id="2016499"/>
    <lineage>
        <taxon>Bacteria</taxon>
        <taxon>Bacillati</taxon>
        <taxon>Actinomycetota</taxon>
        <taxon>Actinomycetes</taxon>
        <taxon>Propionibacteriales</taxon>
        <taxon>Propionibacteriaceae</taxon>
        <taxon>Enemella</taxon>
    </lineage>
</organism>
<dbReference type="EMBL" id="NMVO01000001">
    <property type="protein sequence ID" value="OYO17590.1"/>
    <property type="molecule type" value="Genomic_DNA"/>
</dbReference>